<organism evidence="1 2">
    <name type="scientific">Nelumbo nucifera</name>
    <name type="common">Sacred lotus</name>
    <dbReference type="NCBI Taxonomy" id="4432"/>
    <lineage>
        <taxon>Eukaryota</taxon>
        <taxon>Viridiplantae</taxon>
        <taxon>Streptophyta</taxon>
        <taxon>Embryophyta</taxon>
        <taxon>Tracheophyta</taxon>
        <taxon>Spermatophyta</taxon>
        <taxon>Magnoliopsida</taxon>
        <taxon>Proteales</taxon>
        <taxon>Nelumbonaceae</taxon>
        <taxon>Nelumbo</taxon>
    </lineage>
</organism>
<proteinExistence type="predicted"/>
<accession>A0A822XS65</accession>
<comment type="caution">
    <text evidence="1">The sequence shown here is derived from an EMBL/GenBank/DDBJ whole genome shotgun (WGS) entry which is preliminary data.</text>
</comment>
<dbReference type="AlphaFoldDB" id="A0A822XS65"/>
<protein>
    <submittedName>
        <fullName evidence="1">Uncharacterized protein</fullName>
    </submittedName>
</protein>
<name>A0A822XS65_NELNU</name>
<keyword evidence="2" id="KW-1185">Reference proteome</keyword>
<gene>
    <name evidence="1" type="ORF">HUJ06_024640</name>
</gene>
<dbReference type="Proteomes" id="UP000607653">
    <property type="component" value="Unassembled WGS sequence"/>
</dbReference>
<dbReference type="EMBL" id="DUZY01000001">
    <property type="protein sequence ID" value="DAD23177.1"/>
    <property type="molecule type" value="Genomic_DNA"/>
</dbReference>
<sequence length="152" mass="17093">MDSSQHSPVQCVSKDEDAHVYRNVDSPISTGSTCRRQHNRPKSTACSVTKCCRLWSLGIPYPVTLSYVRHPECRRIAVNTHQHSVYLKMHLFVGMSTHQSPLDQRVDDNITVQNPPPAQPSTVAAFEAWVSCIPPLQNRQPLLQIVKTLGYC</sequence>
<reference evidence="1 2" key="1">
    <citation type="journal article" date="2020" name="Mol. Biol. Evol.">
        <title>Distinct Expression and Methylation Patterns for Genes with Different Fates following a Single Whole-Genome Duplication in Flowering Plants.</title>
        <authorList>
            <person name="Shi T."/>
            <person name="Rahmani R.S."/>
            <person name="Gugger P.F."/>
            <person name="Wang M."/>
            <person name="Li H."/>
            <person name="Zhang Y."/>
            <person name="Li Z."/>
            <person name="Wang Q."/>
            <person name="Van de Peer Y."/>
            <person name="Marchal K."/>
            <person name="Chen J."/>
        </authorList>
    </citation>
    <scope>NUCLEOTIDE SEQUENCE [LARGE SCALE GENOMIC DNA]</scope>
    <source>
        <tissue evidence="1">Leaf</tissue>
    </source>
</reference>
<evidence type="ECO:0000313" key="1">
    <source>
        <dbReference type="EMBL" id="DAD23177.1"/>
    </source>
</evidence>
<evidence type="ECO:0000313" key="2">
    <source>
        <dbReference type="Proteomes" id="UP000607653"/>
    </source>
</evidence>